<dbReference type="GO" id="GO:0071973">
    <property type="term" value="P:bacterial-type flagellum-dependent cell motility"/>
    <property type="evidence" value="ECO:0007669"/>
    <property type="project" value="InterPro"/>
</dbReference>
<organism evidence="6 7">
    <name type="scientific">Paraburkholderia megapolitana</name>
    <dbReference type="NCBI Taxonomy" id="420953"/>
    <lineage>
        <taxon>Bacteria</taxon>
        <taxon>Pseudomonadati</taxon>
        <taxon>Pseudomonadota</taxon>
        <taxon>Betaproteobacteria</taxon>
        <taxon>Burkholderiales</taxon>
        <taxon>Burkholderiaceae</taxon>
        <taxon>Paraburkholderia</taxon>
    </lineage>
</organism>
<dbReference type="AlphaFoldDB" id="A0A1I3SFV5"/>
<dbReference type="SUPFAM" id="SSF64518">
    <property type="entry name" value="Phase 1 flagellin"/>
    <property type="match status" value="1"/>
</dbReference>
<evidence type="ECO:0000256" key="3">
    <source>
        <dbReference type="ARBA" id="ARBA00005709"/>
    </source>
</evidence>
<reference evidence="6 7" key="1">
    <citation type="submission" date="2016-10" db="EMBL/GenBank/DDBJ databases">
        <authorList>
            <person name="de Groot N.N."/>
        </authorList>
    </citation>
    <scope>NUCLEOTIDE SEQUENCE [LARGE SCALE GENOMIC DNA]</scope>
    <source>
        <strain evidence="6 7">LMG 23650</strain>
    </source>
</reference>
<dbReference type="NCBIfam" id="TIGR02550">
    <property type="entry name" value="flagell_flgL"/>
    <property type="match status" value="1"/>
</dbReference>
<dbReference type="GO" id="GO:0009424">
    <property type="term" value="C:bacterial-type flagellum hook"/>
    <property type="evidence" value="ECO:0007669"/>
    <property type="project" value="InterPro"/>
</dbReference>
<evidence type="ECO:0000256" key="1">
    <source>
        <dbReference type="ARBA" id="ARBA00004365"/>
    </source>
</evidence>
<evidence type="ECO:0000313" key="7">
    <source>
        <dbReference type="Proteomes" id="UP000199548"/>
    </source>
</evidence>
<dbReference type="EMBL" id="FOQU01000008">
    <property type="protein sequence ID" value="SFJ57648.1"/>
    <property type="molecule type" value="Genomic_DNA"/>
</dbReference>
<dbReference type="PANTHER" id="PTHR42792">
    <property type="entry name" value="FLAGELLIN"/>
    <property type="match status" value="1"/>
</dbReference>
<proteinExistence type="inferred from homology"/>
<evidence type="ECO:0000313" key="6">
    <source>
        <dbReference type="EMBL" id="SFJ57648.1"/>
    </source>
</evidence>
<dbReference type="OrthoDB" id="9768249at2"/>
<dbReference type="InterPro" id="IPR001492">
    <property type="entry name" value="Flagellin"/>
</dbReference>
<dbReference type="Gene3D" id="1.20.1330.10">
    <property type="entry name" value="f41 fragment of flagellin, N-terminal domain"/>
    <property type="match status" value="1"/>
</dbReference>
<keyword evidence="6" id="KW-0966">Cell projection</keyword>
<dbReference type="PANTHER" id="PTHR42792:SF1">
    <property type="entry name" value="FLAGELLAR HOOK-ASSOCIATED PROTEIN 3"/>
    <property type="match status" value="1"/>
</dbReference>
<keyword evidence="6" id="KW-0282">Flagellum</keyword>
<dbReference type="InterPro" id="IPR013384">
    <property type="entry name" value="Flagell_FlgL"/>
</dbReference>
<name>A0A1I3SFV5_9BURK</name>
<dbReference type="Proteomes" id="UP000199548">
    <property type="component" value="Unassembled WGS sequence"/>
</dbReference>
<dbReference type="InterPro" id="IPR001029">
    <property type="entry name" value="Flagellin_N"/>
</dbReference>
<comment type="subcellular location">
    <subcellularLocation>
        <location evidence="1">Bacterial flagellum</location>
    </subcellularLocation>
    <subcellularLocation>
        <location evidence="2">Secreted</location>
    </subcellularLocation>
</comment>
<dbReference type="GO" id="GO:0005198">
    <property type="term" value="F:structural molecule activity"/>
    <property type="evidence" value="ECO:0007669"/>
    <property type="project" value="InterPro"/>
</dbReference>
<keyword evidence="4" id="KW-0975">Bacterial flagellum</keyword>
<evidence type="ECO:0000259" key="5">
    <source>
        <dbReference type="Pfam" id="PF00669"/>
    </source>
</evidence>
<comment type="similarity">
    <text evidence="3">Belongs to the bacterial flagellin family.</text>
</comment>
<protein>
    <submittedName>
        <fullName evidence="6">Flagellar hook-associated protein 3 FlgL</fullName>
    </submittedName>
</protein>
<dbReference type="STRING" id="420953.SAMN05192543_108196"/>
<dbReference type="Pfam" id="PF00669">
    <property type="entry name" value="Flagellin_N"/>
    <property type="match status" value="1"/>
</dbReference>
<keyword evidence="6" id="KW-0969">Cilium</keyword>
<sequence>MRISTTQYFNMGVQAMNDQQNTLAQLYQQLSSGVSIATPSDNPLGAAQAVQLSAQGATLSQYSANQSTALSSLQAEDSTLGSVSTVLTNINTLLVRAGDGSLSDSDRSALATQLQGLRSQLVTLGNATDAQGNYLFGGFQNTSAPFSASATGAVVYTGDAGNRTMQVAGTRDISTADNGASVFQSVATVGTSSIPSGNPANIGTGVIGAVSTTNAASASNSHTFSIAFSSATTYTVTDQSTTPPTVSAPTSFTAGSAISLGGGQNVAITGAPAAGDSFTVKPAAQAGTDVFATIDSVVKALQTPVTGTASSANLQNALTTGMAQLANTRNNVITVQASVGGREQEIQALQAVTQTNSLQTQSNLADLTTTNLTTIVSQYTMTQNALQAAQEGFAKIQNMSLFNYLN</sequence>
<gene>
    <name evidence="6" type="ORF">SAMN05192543_108196</name>
</gene>
<dbReference type="RefSeq" id="WP_091017291.1">
    <property type="nucleotide sequence ID" value="NZ_CP041745.1"/>
</dbReference>
<accession>A0A1I3SFV5</accession>
<feature type="domain" description="Flagellin N-terminal" evidence="5">
    <location>
        <begin position="4"/>
        <end position="139"/>
    </location>
</feature>
<evidence type="ECO:0000256" key="2">
    <source>
        <dbReference type="ARBA" id="ARBA00004613"/>
    </source>
</evidence>
<dbReference type="GO" id="GO:0005576">
    <property type="term" value="C:extracellular region"/>
    <property type="evidence" value="ECO:0007669"/>
    <property type="project" value="UniProtKB-SubCell"/>
</dbReference>
<keyword evidence="7" id="KW-1185">Reference proteome</keyword>
<evidence type="ECO:0000256" key="4">
    <source>
        <dbReference type="ARBA" id="ARBA00023143"/>
    </source>
</evidence>